<organism evidence="1 2">
    <name type="scientific">Anoxybacterium hadale</name>
    <dbReference type="NCBI Taxonomy" id="3408580"/>
    <lineage>
        <taxon>Bacteria</taxon>
        <taxon>Bacillati</taxon>
        <taxon>Bacillota</taxon>
        <taxon>Clostridia</taxon>
        <taxon>Peptostreptococcales</taxon>
        <taxon>Anaerovoracaceae</taxon>
        <taxon>Anoxybacterium</taxon>
    </lineage>
</organism>
<reference evidence="1" key="1">
    <citation type="submission" date="2019-08" db="EMBL/GenBank/DDBJ databases">
        <title>Genome sequence of Clostridiales bacterium MT110.</title>
        <authorList>
            <person name="Cao J."/>
        </authorList>
    </citation>
    <scope>NUCLEOTIDE SEQUENCE</scope>
    <source>
        <strain evidence="1">MT110</strain>
    </source>
</reference>
<dbReference type="Proteomes" id="UP000594014">
    <property type="component" value="Chromosome"/>
</dbReference>
<sequence>MSEKIILNPITRISGFMEIEVTVENRRIIDARTKGQMFRGFEMMLQGRAPLDAIYYTERICGICSTAHSLAATIALEQAFGVEPTIQGRYVRDFMHGCEFLQNHIRHFYQFTVPDFVKMPENYPLYQTNFRDFRLPKETNDVIVQHYFDSLPLSRSAHQLLALFGGKAPHNHGIFMGGTTASINADSIVKCQSILREIGDFIENVMIPDAGTLARYYPDYYENGTGYGNLLSFGCFDFYPELGTLYVEPSVSVDAAAGGAVRTLDPRRITEEIDYSWYTDSLDTYTPFETIPMDDQNKEGAYSFIKASKMENLSFESGPLARQWLSGEYRRGISTMDRYIARVMEAKKIHEILLVLLDQMIPGPTGQAPYLTPNAARGQGLTDTTRGALGHWIKIENSLLDFYQIITPSVWNLSSHGNDGTPGTAERALIGTELADEDRPSEIGRIIRSFDPCVSCATHVFYPNKEPKFITVVP</sequence>
<proteinExistence type="predicted"/>
<evidence type="ECO:0000313" key="1">
    <source>
        <dbReference type="EMBL" id="QOX64520.1"/>
    </source>
</evidence>
<gene>
    <name evidence="1" type="ORF">FRZ06_14805</name>
</gene>
<accession>A0ACD1ADE2</accession>
<dbReference type="EMBL" id="CP042469">
    <property type="protein sequence ID" value="QOX64520.1"/>
    <property type="molecule type" value="Genomic_DNA"/>
</dbReference>
<protein>
    <submittedName>
        <fullName evidence="1">Ni/Fe hydrogenase</fullName>
    </submittedName>
</protein>
<name>A0ACD1ADE2_9FIRM</name>
<keyword evidence="2" id="KW-1185">Reference proteome</keyword>
<evidence type="ECO:0000313" key="2">
    <source>
        <dbReference type="Proteomes" id="UP000594014"/>
    </source>
</evidence>